<evidence type="ECO:0000256" key="7">
    <source>
        <dbReference type="SAM" id="MobiDB-lite"/>
    </source>
</evidence>
<dbReference type="PANTHER" id="PTHR36206">
    <property type="entry name" value="ASPERCRYPTIN BIOSYNTHESIS CLUSTER-SPECIFIC TRANSCRIPTION REGULATOR ATNN-RELATED"/>
    <property type="match status" value="1"/>
</dbReference>
<evidence type="ECO:0000256" key="1">
    <source>
        <dbReference type="ARBA" id="ARBA00022723"/>
    </source>
</evidence>
<keyword evidence="9" id="KW-1185">Reference proteome</keyword>
<keyword evidence="2" id="KW-0862">Zinc</keyword>
<dbReference type="GO" id="GO:0003677">
    <property type="term" value="F:DNA binding"/>
    <property type="evidence" value="ECO:0007669"/>
    <property type="project" value="UniProtKB-KW"/>
</dbReference>
<comment type="caution">
    <text evidence="8">The sequence shown here is derived from an EMBL/GenBank/DDBJ whole genome shotgun (WGS) entry which is preliminary data.</text>
</comment>
<dbReference type="GO" id="GO:0046872">
    <property type="term" value="F:metal ion binding"/>
    <property type="evidence" value="ECO:0007669"/>
    <property type="project" value="UniProtKB-KW"/>
</dbReference>
<evidence type="ECO:0000256" key="6">
    <source>
        <dbReference type="ARBA" id="ARBA00023242"/>
    </source>
</evidence>
<reference evidence="8" key="1">
    <citation type="submission" date="2020-03" db="EMBL/GenBank/DDBJ databases">
        <authorList>
            <person name="He L."/>
        </authorList>
    </citation>
    <scope>NUCLEOTIDE SEQUENCE</scope>
    <source>
        <strain evidence="8">CkLH20</strain>
    </source>
</reference>
<evidence type="ECO:0000313" key="8">
    <source>
        <dbReference type="EMBL" id="KAF9880841.1"/>
    </source>
</evidence>
<gene>
    <name evidence="8" type="ORF">CkaCkLH20_01883</name>
</gene>
<evidence type="ECO:0000256" key="5">
    <source>
        <dbReference type="ARBA" id="ARBA00023163"/>
    </source>
</evidence>
<dbReference type="Proteomes" id="UP000781932">
    <property type="component" value="Unassembled WGS sequence"/>
</dbReference>
<reference evidence="8" key="2">
    <citation type="submission" date="2020-11" db="EMBL/GenBank/DDBJ databases">
        <title>Whole genome sequencing of Colletotrichum sp.</title>
        <authorList>
            <person name="Li H."/>
        </authorList>
    </citation>
    <scope>NUCLEOTIDE SEQUENCE</scope>
    <source>
        <strain evidence="8">CkLH20</strain>
    </source>
</reference>
<dbReference type="OrthoDB" id="4834513at2759"/>
<keyword evidence="4" id="KW-0238">DNA-binding</keyword>
<dbReference type="InterPro" id="IPR052360">
    <property type="entry name" value="Transcr_Regulatory_Proteins"/>
</dbReference>
<dbReference type="PANTHER" id="PTHR36206:SF16">
    <property type="entry name" value="TRANSCRIPTION FACTOR DOMAIN-CONTAINING PROTEIN-RELATED"/>
    <property type="match status" value="1"/>
</dbReference>
<name>A0A9P6IFA2_9PEZI</name>
<dbReference type="AlphaFoldDB" id="A0A9P6IFA2"/>
<proteinExistence type="predicted"/>
<sequence length="290" mass="33264">MMRLVRLGDDYRIGPLRHHTPPPDLLEKQRSLQQSLDQWYTSWRNLDERSNLPSTRIKGGPRINVLLKYELSYIWTDMAFTADEISHDRHLERFRQIIEQASKFAESQLGNNPSHFLFEAGFTPSLFFIATKCRALDVRLEALRLLTVLGSPREAMWDKGELFCIARRLIELEHNVGLDVYGQLQFTGPDSCLGLPLDEVRVRHFVPENRRPWQFATHGDESSGSFKVGYFLRTAEDTLYVHQEVLGCEYYSDLSTLDGAHESYSSSPGSIEGELEIAPGNEKSDYTSYA</sequence>
<dbReference type="RefSeq" id="XP_038750302.1">
    <property type="nucleotide sequence ID" value="XM_038884602.1"/>
</dbReference>
<keyword evidence="5" id="KW-0804">Transcription</keyword>
<feature type="region of interest" description="Disordered" evidence="7">
    <location>
        <begin position="262"/>
        <end position="290"/>
    </location>
</feature>
<protein>
    <submittedName>
        <fullName evidence="8">C6 zinc finger domain protein</fullName>
    </submittedName>
</protein>
<dbReference type="GeneID" id="62157676"/>
<dbReference type="EMBL" id="JAATWM020000004">
    <property type="protein sequence ID" value="KAF9880841.1"/>
    <property type="molecule type" value="Genomic_DNA"/>
</dbReference>
<keyword evidence="3" id="KW-0805">Transcription regulation</keyword>
<evidence type="ECO:0000256" key="4">
    <source>
        <dbReference type="ARBA" id="ARBA00023125"/>
    </source>
</evidence>
<evidence type="ECO:0000256" key="3">
    <source>
        <dbReference type="ARBA" id="ARBA00023015"/>
    </source>
</evidence>
<accession>A0A9P6IFA2</accession>
<evidence type="ECO:0000256" key="2">
    <source>
        <dbReference type="ARBA" id="ARBA00022833"/>
    </source>
</evidence>
<keyword evidence="1" id="KW-0479">Metal-binding</keyword>
<keyword evidence="6" id="KW-0539">Nucleus</keyword>
<organism evidence="8 9">
    <name type="scientific">Colletotrichum karsti</name>
    <dbReference type="NCBI Taxonomy" id="1095194"/>
    <lineage>
        <taxon>Eukaryota</taxon>
        <taxon>Fungi</taxon>
        <taxon>Dikarya</taxon>
        <taxon>Ascomycota</taxon>
        <taxon>Pezizomycotina</taxon>
        <taxon>Sordariomycetes</taxon>
        <taxon>Hypocreomycetidae</taxon>
        <taxon>Glomerellales</taxon>
        <taxon>Glomerellaceae</taxon>
        <taxon>Colletotrichum</taxon>
        <taxon>Colletotrichum boninense species complex</taxon>
    </lineage>
</organism>
<evidence type="ECO:0000313" key="9">
    <source>
        <dbReference type="Proteomes" id="UP000781932"/>
    </source>
</evidence>